<dbReference type="InterPro" id="IPR050266">
    <property type="entry name" value="AB_hydrolase_sf"/>
</dbReference>
<dbReference type="STRING" id="889306.KP78_26730"/>
<sequence length="272" mass="30847">MSEKGKYINAGGIQTHYHESGEGEPILLIHGSGPGVSAWANWRLVFPILSEEYKLYAPDVVGFGSTERPKNNDYSVDIWVNHMISFIETMNLEKISIIGNSMGGALALHIANRRPDLVKKLILMGSVGIEFPISEELDAVWGYEPSIENMRELISIFSYDQSAARNDDLVKLRYEASIQKESKAAFKAMFPAPRQRQVDELALTEEQLREITVPVLLIHGREDRIIPLEKTSWRLSQIIPKAELHVFSECGHWTQIEKTQPFVNQVADFLKR</sequence>
<dbReference type="InterPro" id="IPR029058">
    <property type="entry name" value="AB_hydrolase_fold"/>
</dbReference>
<gene>
    <name evidence="3" type="ORF">KP78_26730</name>
</gene>
<dbReference type="EMBL" id="JXRP01000018">
    <property type="protein sequence ID" value="KIL45129.1"/>
    <property type="molecule type" value="Genomic_DNA"/>
</dbReference>
<evidence type="ECO:0000256" key="1">
    <source>
        <dbReference type="ARBA" id="ARBA00022801"/>
    </source>
</evidence>
<organism evidence="3 4">
    <name type="scientific">Jeotgalibacillus soli</name>
    <dbReference type="NCBI Taxonomy" id="889306"/>
    <lineage>
        <taxon>Bacteria</taxon>
        <taxon>Bacillati</taxon>
        <taxon>Bacillota</taxon>
        <taxon>Bacilli</taxon>
        <taxon>Bacillales</taxon>
        <taxon>Caryophanaceae</taxon>
        <taxon>Jeotgalibacillus</taxon>
    </lineage>
</organism>
<dbReference type="GO" id="GO:0016787">
    <property type="term" value="F:hydrolase activity"/>
    <property type="evidence" value="ECO:0007669"/>
    <property type="project" value="UniProtKB-KW"/>
</dbReference>
<name>A0A0C2RTR4_9BACL</name>
<dbReference type="Proteomes" id="UP000031938">
    <property type="component" value="Unassembled WGS sequence"/>
</dbReference>
<dbReference type="Gene3D" id="3.40.50.1820">
    <property type="entry name" value="alpha/beta hydrolase"/>
    <property type="match status" value="1"/>
</dbReference>
<dbReference type="PATRIC" id="fig|889306.3.peg.2686"/>
<dbReference type="RefSeq" id="WP_041089408.1">
    <property type="nucleotide sequence ID" value="NZ_JXRP01000018.1"/>
</dbReference>
<dbReference type="SUPFAM" id="SSF53474">
    <property type="entry name" value="alpha/beta-Hydrolases"/>
    <property type="match status" value="1"/>
</dbReference>
<dbReference type="PRINTS" id="PR00412">
    <property type="entry name" value="EPOXHYDRLASE"/>
</dbReference>
<dbReference type="AlphaFoldDB" id="A0A0C2RTR4"/>
<comment type="caution">
    <text evidence="3">The sequence shown here is derived from an EMBL/GenBank/DDBJ whole genome shotgun (WGS) entry which is preliminary data.</text>
</comment>
<feature type="domain" description="AB hydrolase-1" evidence="2">
    <location>
        <begin position="25"/>
        <end position="258"/>
    </location>
</feature>
<dbReference type="Pfam" id="PF00561">
    <property type="entry name" value="Abhydrolase_1"/>
    <property type="match status" value="1"/>
</dbReference>
<dbReference type="GO" id="GO:0016020">
    <property type="term" value="C:membrane"/>
    <property type="evidence" value="ECO:0007669"/>
    <property type="project" value="TreeGrafter"/>
</dbReference>
<dbReference type="InterPro" id="IPR000073">
    <property type="entry name" value="AB_hydrolase_1"/>
</dbReference>
<dbReference type="PANTHER" id="PTHR43798:SF31">
    <property type="entry name" value="AB HYDROLASE SUPERFAMILY PROTEIN YCLE"/>
    <property type="match status" value="1"/>
</dbReference>
<dbReference type="PANTHER" id="PTHR43798">
    <property type="entry name" value="MONOACYLGLYCEROL LIPASE"/>
    <property type="match status" value="1"/>
</dbReference>
<dbReference type="PRINTS" id="PR00111">
    <property type="entry name" value="ABHYDROLASE"/>
</dbReference>
<dbReference type="InterPro" id="IPR000639">
    <property type="entry name" value="Epox_hydrolase-like"/>
</dbReference>
<evidence type="ECO:0000259" key="2">
    <source>
        <dbReference type="Pfam" id="PF00561"/>
    </source>
</evidence>
<proteinExistence type="predicted"/>
<keyword evidence="1" id="KW-0378">Hydrolase</keyword>
<dbReference type="OrthoDB" id="9805423at2"/>
<keyword evidence="4" id="KW-1185">Reference proteome</keyword>
<protein>
    <recommendedName>
        <fullName evidence="2">AB hydrolase-1 domain-containing protein</fullName>
    </recommendedName>
</protein>
<reference evidence="3 4" key="1">
    <citation type="submission" date="2015-01" db="EMBL/GenBank/DDBJ databases">
        <title>Genome sequencing of Jeotgalibacillus soli.</title>
        <authorList>
            <person name="Goh K.M."/>
            <person name="Chan K.-G."/>
            <person name="Yaakop A.S."/>
            <person name="Ee R."/>
            <person name="Gan H.M."/>
            <person name="Chan C.S."/>
        </authorList>
    </citation>
    <scope>NUCLEOTIDE SEQUENCE [LARGE SCALE GENOMIC DNA]</scope>
    <source>
        <strain evidence="3 4">P9</strain>
    </source>
</reference>
<accession>A0A0C2RTR4</accession>
<evidence type="ECO:0000313" key="4">
    <source>
        <dbReference type="Proteomes" id="UP000031938"/>
    </source>
</evidence>
<evidence type="ECO:0000313" key="3">
    <source>
        <dbReference type="EMBL" id="KIL45129.1"/>
    </source>
</evidence>